<dbReference type="KEGG" id="rsz:108857869"/>
<evidence type="ECO:0000313" key="4">
    <source>
        <dbReference type="RefSeq" id="XP_056866368.1"/>
    </source>
</evidence>
<feature type="region of interest" description="Disordered" evidence="1">
    <location>
        <begin position="52"/>
        <end position="105"/>
    </location>
</feature>
<dbReference type="Proteomes" id="UP000504610">
    <property type="component" value="Chromosome 5"/>
</dbReference>
<proteinExistence type="predicted"/>
<evidence type="ECO:0000313" key="3">
    <source>
        <dbReference type="Proteomes" id="UP000504610"/>
    </source>
</evidence>
<evidence type="ECO:0000256" key="2">
    <source>
        <dbReference type="SAM" id="SignalP"/>
    </source>
</evidence>
<organism evidence="3 4">
    <name type="scientific">Raphanus sativus</name>
    <name type="common">Radish</name>
    <name type="synonym">Raphanus raphanistrum var. sativus</name>
    <dbReference type="NCBI Taxonomy" id="3726"/>
    <lineage>
        <taxon>Eukaryota</taxon>
        <taxon>Viridiplantae</taxon>
        <taxon>Streptophyta</taxon>
        <taxon>Embryophyta</taxon>
        <taxon>Tracheophyta</taxon>
        <taxon>Spermatophyta</taxon>
        <taxon>Magnoliopsida</taxon>
        <taxon>eudicotyledons</taxon>
        <taxon>Gunneridae</taxon>
        <taxon>Pentapetalae</taxon>
        <taxon>rosids</taxon>
        <taxon>malvids</taxon>
        <taxon>Brassicales</taxon>
        <taxon>Brassicaceae</taxon>
        <taxon>Brassiceae</taxon>
        <taxon>Raphanus</taxon>
    </lineage>
</organism>
<sequence>MKNTNAKLTTLVVGFLVLMMTLMNLPHALQGGNIDVVGSKYEDNYGLMVSGSDEPPLMGRKLKSSKAIDQSATKKRTDSAKEIDNLMRGDYSSRMKGKKRSPIHN</sequence>
<gene>
    <name evidence="4" type="primary">LOC108857869</name>
</gene>
<keyword evidence="3" id="KW-1185">Reference proteome</keyword>
<dbReference type="OrthoDB" id="10351056at2759"/>
<reference evidence="4" key="2">
    <citation type="submission" date="2025-08" db="UniProtKB">
        <authorList>
            <consortium name="RefSeq"/>
        </authorList>
    </citation>
    <scope>IDENTIFICATION</scope>
    <source>
        <tissue evidence="4">Leaf</tissue>
    </source>
</reference>
<name>A0A9W3DRW7_RAPSA</name>
<evidence type="ECO:0000256" key="1">
    <source>
        <dbReference type="SAM" id="MobiDB-lite"/>
    </source>
</evidence>
<dbReference type="GeneID" id="108857869"/>
<accession>A0A9W3DRW7</accession>
<feature type="signal peptide" evidence="2">
    <location>
        <begin position="1"/>
        <end position="31"/>
    </location>
</feature>
<feature type="chain" id="PRO_5040850171" evidence="2">
    <location>
        <begin position="32"/>
        <end position="105"/>
    </location>
</feature>
<feature type="compositionally biased region" description="Basic residues" evidence="1">
    <location>
        <begin position="95"/>
        <end position="105"/>
    </location>
</feature>
<dbReference type="RefSeq" id="XP_056866368.1">
    <property type="nucleotide sequence ID" value="XM_057010388.1"/>
</dbReference>
<dbReference type="AlphaFoldDB" id="A0A9W3DRW7"/>
<protein>
    <submittedName>
        <fullName evidence="4">Protein GOLVEN 9</fullName>
    </submittedName>
</protein>
<reference evidence="3" key="1">
    <citation type="journal article" date="2019" name="Database">
        <title>The radish genome database (RadishGD): an integrated information resource for radish genomics.</title>
        <authorList>
            <person name="Yu H.J."/>
            <person name="Baek S."/>
            <person name="Lee Y.J."/>
            <person name="Cho A."/>
            <person name="Mun J.H."/>
        </authorList>
    </citation>
    <scope>NUCLEOTIDE SEQUENCE [LARGE SCALE GENOMIC DNA]</scope>
    <source>
        <strain evidence="3">cv. WK10039</strain>
    </source>
</reference>
<keyword evidence="2" id="KW-0732">Signal</keyword>
<feature type="compositionally biased region" description="Basic and acidic residues" evidence="1">
    <location>
        <begin position="75"/>
        <end position="93"/>
    </location>
</feature>